<evidence type="ECO:0000256" key="2">
    <source>
        <dbReference type="ARBA" id="ARBA00012005"/>
    </source>
</evidence>
<dbReference type="Pfam" id="PF25137">
    <property type="entry name" value="ADH_Fe_C"/>
    <property type="match status" value="1"/>
</dbReference>
<feature type="domain" description="Alcohol dehydrogenase iron-type/glycerol dehydrogenase GldA" evidence="8">
    <location>
        <begin position="14"/>
        <end position="157"/>
    </location>
</feature>
<dbReference type="SUPFAM" id="SSF56796">
    <property type="entry name" value="Dehydroquinate synthase-like"/>
    <property type="match status" value="1"/>
</dbReference>
<evidence type="ECO:0000313" key="10">
    <source>
        <dbReference type="EMBL" id="SHL17090.1"/>
    </source>
</evidence>
<dbReference type="GO" id="GO:0004022">
    <property type="term" value="F:alcohol dehydrogenase (NAD+) activity"/>
    <property type="evidence" value="ECO:0007669"/>
    <property type="project" value="TreeGrafter"/>
</dbReference>
<dbReference type="Gene3D" id="3.40.50.1970">
    <property type="match status" value="1"/>
</dbReference>
<gene>
    <name evidence="10" type="ORF">SAMN05192548_106915</name>
</gene>
<dbReference type="PANTHER" id="PTHR11496:SF102">
    <property type="entry name" value="ALCOHOL DEHYDROGENASE 4"/>
    <property type="match status" value="1"/>
</dbReference>
<dbReference type="GO" id="GO:0046872">
    <property type="term" value="F:metal ion binding"/>
    <property type="evidence" value="ECO:0007669"/>
    <property type="project" value="InterPro"/>
</dbReference>
<evidence type="ECO:0000256" key="7">
    <source>
        <dbReference type="ARBA" id="ARBA00051531"/>
    </source>
</evidence>
<proteinExistence type="inferred from homology"/>
<dbReference type="STRING" id="169427.SAMN05192548_106915"/>
<dbReference type="GO" id="GO:1901168">
    <property type="term" value="P:3-chlorocatechol catabolic process"/>
    <property type="evidence" value="ECO:0007669"/>
    <property type="project" value="UniProtKB-ARBA"/>
</dbReference>
<sequence>MTGDLNEFVAHFWPVRVVFGAGSTERIPAEVKRLGARRALVLCTPDQRDLAQRVLGDLGDLGAGFHDGAVMHVPEASVTRAAQAARDADADLLVAVGGGSTIGLAKALALHHGMRFVALPTTYAGSEMTPIWGLTADGAKRTGRDPRVLPSTVLYDPHHLTSLPPEVTGPSGMNAIAHAVESMYAPDRNPITMLLAEESIRAMAQGLPVAVDSPGDLDARTRTLYAAWLAGTVLGMVSMGLHHKLCHVLGGRFNLPHAPMHAVLLPHVAAFNEVAAPAELGRVAAALGAPGPGGAGAALHALLRFTCTERSLAAIGMPAQGIYDAAEHALADAYANPRQASREDIARLLRAAFTGEMPA</sequence>
<evidence type="ECO:0000256" key="1">
    <source>
        <dbReference type="ARBA" id="ARBA00007358"/>
    </source>
</evidence>
<evidence type="ECO:0000259" key="8">
    <source>
        <dbReference type="Pfam" id="PF00465"/>
    </source>
</evidence>
<dbReference type="OrthoDB" id="9815791at2"/>
<evidence type="ECO:0000313" key="11">
    <source>
        <dbReference type="Proteomes" id="UP000184395"/>
    </source>
</evidence>
<dbReference type="PANTHER" id="PTHR11496">
    <property type="entry name" value="ALCOHOL DEHYDROGENASE"/>
    <property type="match status" value="1"/>
</dbReference>
<keyword evidence="3" id="KW-0058">Aromatic hydrocarbons catabolism</keyword>
<protein>
    <recommendedName>
        <fullName evidence="2">maleylacetate reductase</fullName>
        <ecNumber evidence="2">1.3.1.32</ecNumber>
    </recommendedName>
</protein>
<comment type="catalytic activity">
    <reaction evidence="6">
        <text>3-oxoadipate + NAD(+) = maleylacetate + NADH + H(+)</text>
        <dbReference type="Rhea" id="RHEA:16981"/>
        <dbReference type="ChEBI" id="CHEBI:15378"/>
        <dbReference type="ChEBI" id="CHEBI:15775"/>
        <dbReference type="ChEBI" id="CHEBI:16468"/>
        <dbReference type="ChEBI" id="CHEBI:57540"/>
        <dbReference type="ChEBI" id="CHEBI:57945"/>
        <dbReference type="EC" id="1.3.1.32"/>
    </reaction>
</comment>
<keyword evidence="5" id="KW-0520">NAD</keyword>
<dbReference type="Proteomes" id="UP000184395">
    <property type="component" value="Unassembled WGS sequence"/>
</dbReference>
<dbReference type="InterPro" id="IPR001670">
    <property type="entry name" value="ADH_Fe/GldA"/>
</dbReference>
<dbReference type="Gene3D" id="1.20.1090.10">
    <property type="entry name" value="Dehydroquinate synthase-like - alpha domain"/>
    <property type="match status" value="1"/>
</dbReference>
<comment type="catalytic activity">
    <reaction evidence="7">
        <text>3-oxoadipate + NADP(+) = maleylacetate + NADPH + H(+)</text>
        <dbReference type="Rhea" id="RHEA:16985"/>
        <dbReference type="ChEBI" id="CHEBI:15378"/>
        <dbReference type="ChEBI" id="CHEBI:15775"/>
        <dbReference type="ChEBI" id="CHEBI:16468"/>
        <dbReference type="ChEBI" id="CHEBI:57783"/>
        <dbReference type="ChEBI" id="CHEBI:58349"/>
        <dbReference type="EC" id="1.3.1.32"/>
    </reaction>
</comment>
<keyword evidence="4" id="KW-0560">Oxidoreductase</keyword>
<dbReference type="GO" id="GO:0018506">
    <property type="term" value="F:maleylacetate reductase activity"/>
    <property type="evidence" value="ECO:0007669"/>
    <property type="project" value="UniProtKB-EC"/>
</dbReference>
<organism evidence="10 11">
    <name type="scientific">Paraburkholderia terricola</name>
    <dbReference type="NCBI Taxonomy" id="169427"/>
    <lineage>
        <taxon>Bacteria</taxon>
        <taxon>Pseudomonadati</taxon>
        <taxon>Pseudomonadota</taxon>
        <taxon>Betaproteobacteria</taxon>
        <taxon>Burkholderiales</taxon>
        <taxon>Burkholderiaceae</taxon>
        <taxon>Paraburkholderia</taxon>
    </lineage>
</organism>
<comment type="similarity">
    <text evidence="1">Belongs to the iron-containing alcohol dehydrogenase family.</text>
</comment>
<dbReference type="RefSeq" id="WP_011178391.1">
    <property type="nucleotide sequence ID" value="NZ_CADFGY010000030.1"/>
</dbReference>
<dbReference type="SMR" id="A0A1M6YG72"/>
<dbReference type="EC" id="1.3.1.32" evidence="2"/>
<dbReference type="InterPro" id="IPR034786">
    <property type="entry name" value="MAR"/>
</dbReference>
<dbReference type="CDD" id="cd08177">
    <property type="entry name" value="MAR"/>
    <property type="match status" value="1"/>
</dbReference>
<feature type="domain" description="Fe-containing alcohol dehydrogenase-like C-terminal" evidence="9">
    <location>
        <begin position="171"/>
        <end position="353"/>
    </location>
</feature>
<evidence type="ECO:0000259" key="9">
    <source>
        <dbReference type="Pfam" id="PF25137"/>
    </source>
</evidence>
<dbReference type="EMBL" id="FRAB01000069">
    <property type="protein sequence ID" value="SHL17090.1"/>
    <property type="molecule type" value="Genomic_DNA"/>
</dbReference>
<evidence type="ECO:0000256" key="3">
    <source>
        <dbReference type="ARBA" id="ARBA00022797"/>
    </source>
</evidence>
<dbReference type="AlphaFoldDB" id="A0A1M6YG72"/>
<dbReference type="FunFam" id="3.40.50.1970:FF:000015">
    <property type="entry name" value="Maleylacetate reductase 1"/>
    <property type="match status" value="1"/>
</dbReference>
<reference evidence="10 11" key="1">
    <citation type="submission" date="2016-11" db="EMBL/GenBank/DDBJ databases">
        <authorList>
            <person name="Jaros S."/>
            <person name="Januszkiewicz K."/>
            <person name="Wedrychowicz H."/>
        </authorList>
    </citation>
    <scope>NUCLEOTIDE SEQUENCE [LARGE SCALE GENOMIC DNA]</scope>
    <source>
        <strain evidence="10 11">LMG 20594</strain>
    </source>
</reference>
<accession>A0A1M6YG72</accession>
<dbReference type="InterPro" id="IPR056798">
    <property type="entry name" value="ADH_Fe_C"/>
</dbReference>
<dbReference type="Pfam" id="PF00465">
    <property type="entry name" value="Fe-ADH"/>
    <property type="match status" value="1"/>
</dbReference>
<evidence type="ECO:0000256" key="5">
    <source>
        <dbReference type="ARBA" id="ARBA00023027"/>
    </source>
</evidence>
<name>A0A1M6YG72_9BURK</name>
<evidence type="ECO:0000256" key="4">
    <source>
        <dbReference type="ARBA" id="ARBA00023002"/>
    </source>
</evidence>
<evidence type="ECO:0000256" key="6">
    <source>
        <dbReference type="ARBA" id="ARBA00050679"/>
    </source>
</evidence>
<dbReference type="InterPro" id="IPR039697">
    <property type="entry name" value="Alcohol_dehydrogenase_Fe"/>
</dbReference>